<protein>
    <submittedName>
        <fullName evidence="1">Uncharacterized protein</fullName>
    </submittedName>
</protein>
<reference evidence="1 2" key="1">
    <citation type="submission" date="2016-08" db="EMBL/GenBank/DDBJ databases">
        <authorList>
            <person name="Seilhamer J.J."/>
        </authorList>
    </citation>
    <scope>NUCLEOTIDE SEQUENCE [LARGE SCALE GENOMIC DNA]</scope>
    <source>
        <strain evidence="1 2">A37T2</strain>
    </source>
</reference>
<dbReference type="RefSeq" id="WP_089715762.1">
    <property type="nucleotide sequence ID" value="NZ_FMAR01000032.1"/>
</dbReference>
<evidence type="ECO:0000313" key="2">
    <source>
        <dbReference type="Proteomes" id="UP000242818"/>
    </source>
</evidence>
<accession>A0A1C4G8G3</accession>
<dbReference type="AlphaFoldDB" id="A0A1C4G8G3"/>
<organism evidence="1 2">
    <name type="scientific">Chitinophaga costaii</name>
    <dbReference type="NCBI Taxonomy" id="1335309"/>
    <lineage>
        <taxon>Bacteria</taxon>
        <taxon>Pseudomonadati</taxon>
        <taxon>Bacteroidota</taxon>
        <taxon>Chitinophagia</taxon>
        <taxon>Chitinophagales</taxon>
        <taxon>Chitinophagaceae</taxon>
        <taxon>Chitinophaga</taxon>
    </lineage>
</organism>
<sequence>MKQKVSLILFYVFLLLNIIACNGQQSSMKKNNNFDSAFKYNYTILDSIAKTIFFDTSATCKNAIEFMEKTTAIKASKDGNYFGAILFTQKDLDKWKKWYDKNKKK</sequence>
<evidence type="ECO:0000313" key="1">
    <source>
        <dbReference type="EMBL" id="SCC64480.1"/>
    </source>
</evidence>
<name>A0A1C4G8G3_9BACT</name>
<dbReference type="Proteomes" id="UP000242818">
    <property type="component" value="Unassembled WGS sequence"/>
</dbReference>
<gene>
    <name evidence="1" type="ORF">GA0116948_1328</name>
</gene>
<proteinExistence type="predicted"/>
<keyword evidence="2" id="KW-1185">Reference proteome</keyword>
<dbReference type="OrthoDB" id="9903683at2"/>
<dbReference type="EMBL" id="FMAR01000032">
    <property type="protein sequence ID" value="SCC64480.1"/>
    <property type="molecule type" value="Genomic_DNA"/>
</dbReference>